<dbReference type="Gene3D" id="3.40.50.1820">
    <property type="entry name" value="alpha/beta hydrolase"/>
    <property type="match status" value="1"/>
</dbReference>
<reference evidence="2" key="1">
    <citation type="journal article" date="2021" name="Front. Microbiol.">
        <title>Comprehensive Comparative Genomics and Phenotyping of Methylobacterium Species.</title>
        <authorList>
            <person name="Alessa O."/>
            <person name="Ogura Y."/>
            <person name="Fujitani Y."/>
            <person name="Takami H."/>
            <person name="Hayashi T."/>
            <person name="Sahin N."/>
            <person name="Tani A."/>
        </authorList>
    </citation>
    <scope>NUCLEOTIDE SEQUENCE</scope>
    <source>
        <strain evidence="2">DSM 17168</strain>
    </source>
</reference>
<dbReference type="EMBL" id="BPQQ01000058">
    <property type="protein sequence ID" value="GJE02673.1"/>
    <property type="molecule type" value="Genomic_DNA"/>
</dbReference>
<dbReference type="RefSeq" id="WP_238239535.1">
    <property type="nucleotide sequence ID" value="NZ_BPQQ01000058.1"/>
</dbReference>
<dbReference type="InterPro" id="IPR000073">
    <property type="entry name" value="AB_hydrolase_1"/>
</dbReference>
<feature type="domain" description="AB hydrolase-1" evidence="1">
    <location>
        <begin position="13"/>
        <end position="239"/>
    </location>
</feature>
<dbReference type="InterPro" id="IPR045889">
    <property type="entry name" value="MES/HNL"/>
</dbReference>
<comment type="caution">
    <text evidence="2">The sequence shown here is derived from an EMBL/GenBank/DDBJ whole genome shotgun (WGS) entry which is preliminary data.</text>
</comment>
<accession>A0ABQ4SLQ3</accession>
<dbReference type="PANTHER" id="PTHR10992:SF1086">
    <property type="entry name" value="AB HYDROLASE-1 DOMAIN-CONTAINING PROTEIN"/>
    <property type="match status" value="1"/>
</dbReference>
<evidence type="ECO:0000259" key="1">
    <source>
        <dbReference type="Pfam" id="PF12697"/>
    </source>
</evidence>
<gene>
    <name evidence="2" type="primary">dhmA_2</name>
    <name evidence="2" type="ORF">GMJLKIPL_4622</name>
</gene>
<evidence type="ECO:0000313" key="2">
    <source>
        <dbReference type="EMBL" id="GJE02673.1"/>
    </source>
</evidence>
<organism evidence="2 3">
    <name type="scientific">Methylobacterium isbiliense</name>
    <dbReference type="NCBI Taxonomy" id="315478"/>
    <lineage>
        <taxon>Bacteria</taxon>
        <taxon>Pseudomonadati</taxon>
        <taxon>Pseudomonadota</taxon>
        <taxon>Alphaproteobacteria</taxon>
        <taxon>Hyphomicrobiales</taxon>
        <taxon>Methylobacteriaceae</taxon>
        <taxon>Methylobacterium</taxon>
    </lineage>
</organism>
<proteinExistence type="predicted"/>
<name>A0ABQ4SLQ3_9HYPH</name>
<protein>
    <submittedName>
        <fullName evidence="2">Haloalkane dehalogenase</fullName>
    </submittedName>
</protein>
<keyword evidence="3" id="KW-1185">Reference proteome</keyword>
<dbReference type="SUPFAM" id="SSF53474">
    <property type="entry name" value="alpha/beta-Hydrolases"/>
    <property type="match status" value="1"/>
</dbReference>
<sequence length="257" mass="27419">MAERGAAGEVFTFVLVHGAWHGGWCWRRVADRLRAGGHRVFAPTCTGLGERAHLLARGITLATFVRDIAGVIEAEELADVVLVGHSFGGLAISGVADLMPEAIRHLVYLDALLVEPGRAPFDVLPPEVVADRRRAAEETSGSVSLPVPPPAAFGVFDPQDAAWLARRLTPHPLGTYESPLALASPVGNGLPRTYVACAAPAYPALDGVKAWVRRQEGWGWREIETGHDAMVSAPDAVVALLLDLARARPRDGRLSPS</sequence>
<dbReference type="Pfam" id="PF12697">
    <property type="entry name" value="Abhydrolase_6"/>
    <property type="match status" value="1"/>
</dbReference>
<dbReference type="PANTHER" id="PTHR10992">
    <property type="entry name" value="METHYLESTERASE FAMILY MEMBER"/>
    <property type="match status" value="1"/>
</dbReference>
<dbReference type="Proteomes" id="UP001055153">
    <property type="component" value="Unassembled WGS sequence"/>
</dbReference>
<reference evidence="2" key="2">
    <citation type="submission" date="2021-08" db="EMBL/GenBank/DDBJ databases">
        <authorList>
            <person name="Tani A."/>
            <person name="Ola A."/>
            <person name="Ogura Y."/>
            <person name="Katsura K."/>
            <person name="Hayashi T."/>
        </authorList>
    </citation>
    <scope>NUCLEOTIDE SEQUENCE</scope>
    <source>
        <strain evidence="2">DSM 17168</strain>
    </source>
</reference>
<evidence type="ECO:0000313" key="3">
    <source>
        <dbReference type="Proteomes" id="UP001055153"/>
    </source>
</evidence>
<dbReference type="InterPro" id="IPR029058">
    <property type="entry name" value="AB_hydrolase_fold"/>
</dbReference>